<dbReference type="GO" id="GO:0046872">
    <property type="term" value="F:metal ion binding"/>
    <property type="evidence" value="ECO:0007669"/>
    <property type="project" value="InterPro"/>
</dbReference>
<dbReference type="Gene3D" id="3.30.830.10">
    <property type="entry name" value="Metalloenzyme, LuxS/M16 peptidase-like"/>
    <property type="match status" value="2"/>
</dbReference>
<dbReference type="EMBL" id="CAJOBC010004478">
    <property type="protein sequence ID" value="CAF3829399.1"/>
    <property type="molecule type" value="Genomic_DNA"/>
</dbReference>
<dbReference type="Proteomes" id="UP000663829">
    <property type="component" value="Unassembled WGS sequence"/>
</dbReference>
<proteinExistence type="predicted"/>
<feature type="non-terminal residue" evidence="1">
    <location>
        <position position="1"/>
    </location>
</feature>
<reference evidence="1" key="1">
    <citation type="submission" date="2021-02" db="EMBL/GenBank/DDBJ databases">
        <authorList>
            <person name="Nowell W R."/>
        </authorList>
    </citation>
    <scope>NUCLEOTIDE SEQUENCE</scope>
</reference>
<accession>A0A814L804</accession>
<dbReference type="InterPro" id="IPR011249">
    <property type="entry name" value="Metalloenz_LuxS/M16"/>
</dbReference>
<organism evidence="1 3">
    <name type="scientific">Didymodactylos carnosus</name>
    <dbReference type="NCBI Taxonomy" id="1234261"/>
    <lineage>
        <taxon>Eukaryota</taxon>
        <taxon>Metazoa</taxon>
        <taxon>Spiralia</taxon>
        <taxon>Gnathifera</taxon>
        <taxon>Rotifera</taxon>
        <taxon>Eurotatoria</taxon>
        <taxon>Bdelloidea</taxon>
        <taxon>Philodinida</taxon>
        <taxon>Philodinidae</taxon>
        <taxon>Didymodactylos</taxon>
    </lineage>
</organism>
<evidence type="ECO:0008006" key="4">
    <source>
        <dbReference type="Google" id="ProtNLM"/>
    </source>
</evidence>
<dbReference type="PANTHER" id="PTHR43016:SF16">
    <property type="entry name" value="METALLOPROTEASE, PUTATIVE (AFU_ORTHOLOGUE AFUA_4G07610)-RELATED"/>
    <property type="match status" value="1"/>
</dbReference>
<comment type="caution">
    <text evidence="1">The sequence shown here is derived from an EMBL/GenBank/DDBJ whole genome shotgun (WGS) entry which is preliminary data.</text>
</comment>
<dbReference type="OrthoDB" id="4953at2759"/>
<evidence type="ECO:0000313" key="2">
    <source>
        <dbReference type="EMBL" id="CAF3829399.1"/>
    </source>
</evidence>
<dbReference type="SUPFAM" id="SSF63411">
    <property type="entry name" value="LuxS/MPP-like metallohydrolase"/>
    <property type="match status" value="2"/>
</dbReference>
<name>A0A814L804_9BILA</name>
<dbReference type="EMBL" id="CAJNOQ010004478">
    <property type="protein sequence ID" value="CAF1061095.1"/>
    <property type="molecule type" value="Genomic_DNA"/>
</dbReference>
<gene>
    <name evidence="1" type="ORF">GPM918_LOCUS16783</name>
    <name evidence="2" type="ORF">SRO942_LOCUS16782</name>
</gene>
<sequence length="556" mass="64608">EEDRRIEDRMVGKMNLDEMKKSLDNARRNNEQSSSQCDTLLSSILSKSSLSSSIMNHLNFNLPSIEYDSSSIISTLPIDLYHSPYSHFIKYSLFIPIKNLPVDYQQYLSLFSSLLFHTNISYQNQYIPKFNFCEMFSNDIIESSVTLGISSSSPIQSGFIGGHYIDTLTIILQTSYDTYLKSIEYLKYSLFGMIFDDYNIIIEECEKQLKYLIEQLQDGELIQQQYFNCLRLKQSKSSYYHQLNIFNQKLFFETLLKNPEKYKKDILHNLEQIRLFIVKNLTQSHLTICGDSDKIKPNMKILEEFYNESKHVSLSSLLLDNSSQDNKNDDNGQKYVHSTIIGVAHEESAYILRWSNCSIDKNDLIPLLIFTTYMNLENGPLWTACRTSGHAYGVSYDFDLTSNTVLLAIEQCSEVTLAYDSAMKIIDRLINRQIPLDDKRFLASKNSTLCSLIEHINTLGKATNVCLKSYLNDFNLDMYQHILDELKLFKYNETLIYSIIDKYLEPLVNNNKSSTLILVNTTKMKNTNTFLTNNYLHQDITMIKDIMKYFMAEKRR</sequence>
<evidence type="ECO:0000313" key="1">
    <source>
        <dbReference type="EMBL" id="CAF1061095.1"/>
    </source>
</evidence>
<dbReference type="PANTHER" id="PTHR43016">
    <property type="entry name" value="PRESEQUENCE PROTEASE"/>
    <property type="match status" value="1"/>
</dbReference>
<dbReference type="Proteomes" id="UP000681722">
    <property type="component" value="Unassembled WGS sequence"/>
</dbReference>
<protein>
    <recommendedName>
        <fullName evidence="4">Peptidase M16C associated domain-containing protein</fullName>
    </recommendedName>
</protein>
<keyword evidence="3" id="KW-1185">Reference proteome</keyword>
<evidence type="ECO:0000313" key="3">
    <source>
        <dbReference type="Proteomes" id="UP000663829"/>
    </source>
</evidence>
<dbReference type="AlphaFoldDB" id="A0A814L804"/>